<comment type="caution">
    <text evidence="2">The sequence shown here is derived from an EMBL/GenBank/DDBJ whole genome shotgun (WGS) entry which is preliminary data.</text>
</comment>
<evidence type="ECO:0000313" key="3">
    <source>
        <dbReference type="Proteomes" id="UP001628091"/>
    </source>
</evidence>
<dbReference type="Proteomes" id="UP001628091">
    <property type="component" value="Unassembled WGS sequence"/>
</dbReference>
<evidence type="ECO:0000313" key="2">
    <source>
        <dbReference type="EMBL" id="GAB1584477.1"/>
    </source>
</evidence>
<dbReference type="EMBL" id="BAAFZP010000002">
    <property type="protein sequence ID" value="GAB1584477.1"/>
    <property type="molecule type" value="Genomic_DNA"/>
</dbReference>
<organism evidence="2 3">
    <name type="scientific">Phyllobacterium phragmitis</name>
    <dbReference type="NCBI Taxonomy" id="2670329"/>
    <lineage>
        <taxon>Bacteria</taxon>
        <taxon>Pseudomonadati</taxon>
        <taxon>Pseudomonadota</taxon>
        <taxon>Alphaproteobacteria</taxon>
        <taxon>Hyphomicrobiales</taxon>
        <taxon>Phyllobacteriaceae</taxon>
        <taxon>Phyllobacterium</taxon>
    </lineage>
</organism>
<accession>A0ABQ0H6F3</accession>
<keyword evidence="3" id="KW-1185">Reference proteome</keyword>
<reference evidence="2 3" key="1">
    <citation type="submission" date="2024-10" db="EMBL/GenBank/DDBJ databases">
        <title>Isolation, draft genome sequencing and identification of Phyllobacterium sp. NSA23, isolated from leaf soil.</title>
        <authorList>
            <person name="Akita H."/>
        </authorList>
    </citation>
    <scope>NUCLEOTIDE SEQUENCE [LARGE SCALE GENOMIC DNA]</scope>
    <source>
        <strain evidence="2 3">NSA23</strain>
    </source>
</reference>
<feature type="domain" description="YjiS-like" evidence="1">
    <location>
        <begin position="37"/>
        <end position="70"/>
    </location>
</feature>
<proteinExistence type="predicted"/>
<protein>
    <recommendedName>
        <fullName evidence="1">YjiS-like domain-containing protein</fullName>
    </recommendedName>
</protein>
<sequence>MIMSTVETAHGSYGSSTGNRIGAVAPAIRAKLGGYLAALVAAQRARRTVRLLNALSDSQLKDIGLSRSDIWWIVRSQRSQTGPGRPAHPSN</sequence>
<dbReference type="Pfam" id="PF06568">
    <property type="entry name" value="YjiS-like"/>
    <property type="match status" value="1"/>
</dbReference>
<evidence type="ECO:0000259" key="1">
    <source>
        <dbReference type="Pfam" id="PF06568"/>
    </source>
</evidence>
<dbReference type="InterPro" id="IPR009506">
    <property type="entry name" value="YjiS-like"/>
</dbReference>
<gene>
    <name evidence="2" type="ORF">PPNSA23_44200</name>
</gene>
<name>A0ABQ0H6F3_9HYPH</name>